<feature type="non-terminal residue" evidence="2">
    <location>
        <position position="387"/>
    </location>
</feature>
<feature type="domain" description="F-box" evidence="1">
    <location>
        <begin position="3"/>
        <end position="60"/>
    </location>
</feature>
<evidence type="ECO:0000259" key="1">
    <source>
        <dbReference type="PROSITE" id="PS50181"/>
    </source>
</evidence>
<dbReference type="Gene3D" id="3.80.10.10">
    <property type="entry name" value="Ribonuclease Inhibitor"/>
    <property type="match status" value="1"/>
</dbReference>
<organism evidence="2 3">
    <name type="scientific">Eutrema salsugineum</name>
    <name type="common">Saltwater cress</name>
    <name type="synonym">Sisymbrium salsugineum</name>
    <dbReference type="NCBI Taxonomy" id="72664"/>
    <lineage>
        <taxon>Eukaryota</taxon>
        <taxon>Viridiplantae</taxon>
        <taxon>Streptophyta</taxon>
        <taxon>Embryophyta</taxon>
        <taxon>Tracheophyta</taxon>
        <taxon>Spermatophyta</taxon>
        <taxon>Magnoliopsida</taxon>
        <taxon>eudicotyledons</taxon>
        <taxon>Gunneridae</taxon>
        <taxon>Pentapetalae</taxon>
        <taxon>rosids</taxon>
        <taxon>malvids</taxon>
        <taxon>Brassicales</taxon>
        <taxon>Brassicaceae</taxon>
        <taxon>Eutremeae</taxon>
        <taxon>Eutrema</taxon>
    </lineage>
</organism>
<dbReference type="InterPro" id="IPR036047">
    <property type="entry name" value="F-box-like_dom_sf"/>
</dbReference>
<dbReference type="OMA" id="FPISEWI"/>
<dbReference type="InterPro" id="IPR050232">
    <property type="entry name" value="FBL13/AtMIF1-like"/>
</dbReference>
<dbReference type="KEGG" id="eus:EUTSA_v10001182mg"/>
<dbReference type="EMBL" id="KI517465">
    <property type="protein sequence ID" value="ESQ39594.1"/>
    <property type="molecule type" value="Genomic_DNA"/>
</dbReference>
<dbReference type="Pfam" id="PF00646">
    <property type="entry name" value="F-box"/>
    <property type="match status" value="1"/>
</dbReference>
<accession>V4L7H9</accession>
<dbReference type="Proteomes" id="UP000030689">
    <property type="component" value="Unassembled WGS sequence"/>
</dbReference>
<dbReference type="Gramene" id="ESQ39594">
    <property type="protein sequence ID" value="ESQ39594"/>
    <property type="gene ID" value="EUTSA_v10001182mg"/>
</dbReference>
<evidence type="ECO:0000313" key="2">
    <source>
        <dbReference type="EMBL" id="ESQ39594.1"/>
    </source>
</evidence>
<dbReference type="PANTHER" id="PTHR31900:SF33">
    <property type="entry name" value="PROTEIN WITH RNI-LIKE_FBD-LIKE DOMAIN"/>
    <property type="match status" value="1"/>
</dbReference>
<dbReference type="SUPFAM" id="SSF81383">
    <property type="entry name" value="F-box domain"/>
    <property type="match status" value="1"/>
</dbReference>
<proteinExistence type="predicted"/>
<evidence type="ECO:0000313" key="3">
    <source>
        <dbReference type="Proteomes" id="UP000030689"/>
    </source>
</evidence>
<dbReference type="CDD" id="cd22160">
    <property type="entry name" value="F-box_AtFBL13-like"/>
    <property type="match status" value="1"/>
</dbReference>
<dbReference type="InterPro" id="IPR001810">
    <property type="entry name" value="F-box_dom"/>
</dbReference>
<dbReference type="PANTHER" id="PTHR31900">
    <property type="entry name" value="F-BOX/RNI SUPERFAMILY PROTEIN-RELATED"/>
    <property type="match status" value="1"/>
</dbReference>
<reference evidence="2 3" key="1">
    <citation type="journal article" date="2013" name="Front. Plant Sci.">
        <title>The Reference Genome of the Halophytic Plant Eutrema salsugineum.</title>
        <authorList>
            <person name="Yang R."/>
            <person name="Jarvis D.E."/>
            <person name="Chen H."/>
            <person name="Beilstein M.A."/>
            <person name="Grimwood J."/>
            <person name="Jenkins J."/>
            <person name="Shu S."/>
            <person name="Prochnik S."/>
            <person name="Xin M."/>
            <person name="Ma C."/>
            <person name="Schmutz J."/>
            <person name="Wing R.A."/>
            <person name="Mitchell-Olds T."/>
            <person name="Schumaker K.S."/>
            <person name="Wang X."/>
        </authorList>
    </citation>
    <scope>NUCLEOTIDE SEQUENCE [LARGE SCALE GENOMIC DNA]</scope>
</reference>
<dbReference type="SUPFAM" id="SSF52047">
    <property type="entry name" value="RNI-like"/>
    <property type="match status" value="1"/>
</dbReference>
<dbReference type="InterPro" id="IPR032675">
    <property type="entry name" value="LRR_dom_sf"/>
</dbReference>
<sequence>MAFDRISELPDPLLYQILSYLPIIDSVKTGVLSKRWEFLWLNVSSLDFNVRDISKPYRKLFASFVNKFLELNRELRLQNLKIKYDECNIYPFPISGWIAIAVDRRKLQHLDLEIDNFMYMIDFIPVSVFKSKTLVSLKLVRVAIKNKFGLVVSLPCLKIMHLENIRYCCKDCHIIMEQLISGCPVLEDLNMVRNGRDFLKTLCVRSQTLKIFCLTFDVGIGSTDYSVEIDAPRLEYMSFKDNQSDRIVVKNLTSLFKIHVDTDFMVKFGGSPLEPEDLRKRDTIRDFLIGISSVRHMIISQRTLEILYRYSKLGPIPKLDKLHHLQATFSSSSLQLLPAFLESCPNLKNLILEFSVSNEPEQINFPNVPPCLTSTLEYVEIKKLIMR</sequence>
<dbReference type="Pfam" id="PF24758">
    <property type="entry name" value="LRR_At5g56370"/>
    <property type="match status" value="1"/>
</dbReference>
<dbReference type="AlphaFoldDB" id="V4L7H9"/>
<dbReference type="STRING" id="72664.V4L7H9"/>
<protein>
    <recommendedName>
        <fullName evidence="1">F-box domain-containing protein</fullName>
    </recommendedName>
</protein>
<dbReference type="InterPro" id="IPR055411">
    <property type="entry name" value="LRR_FXL15/At3g58940/PEG3-like"/>
</dbReference>
<keyword evidence="3" id="KW-1185">Reference proteome</keyword>
<dbReference type="PROSITE" id="PS50181">
    <property type="entry name" value="FBOX"/>
    <property type="match status" value="1"/>
</dbReference>
<gene>
    <name evidence="2" type="ORF">EUTSA_v10001182mg</name>
</gene>
<name>V4L7H9_EUTSA</name>
<dbReference type="InterPro" id="IPR053781">
    <property type="entry name" value="F-box_AtFBL13-like"/>
</dbReference>